<dbReference type="InterPro" id="IPR001338">
    <property type="entry name" value="Class_I_Hydrophobin"/>
</dbReference>
<accession>A0A8H5HAL6</accession>
<evidence type="ECO:0000256" key="3">
    <source>
        <dbReference type="ARBA" id="ARBA00022512"/>
    </source>
</evidence>
<name>A0A8H5HAL6_9AGAR</name>
<dbReference type="GO" id="GO:0005199">
    <property type="term" value="F:structural constituent of cell wall"/>
    <property type="evidence" value="ECO:0007669"/>
    <property type="project" value="InterPro"/>
</dbReference>
<evidence type="ECO:0000256" key="1">
    <source>
        <dbReference type="ARBA" id="ARBA00004191"/>
    </source>
</evidence>
<dbReference type="Pfam" id="PF01185">
    <property type="entry name" value="Hydrophobin"/>
    <property type="match status" value="1"/>
</dbReference>
<evidence type="ECO:0000256" key="2">
    <source>
        <dbReference type="ARBA" id="ARBA00010446"/>
    </source>
</evidence>
<dbReference type="GO" id="GO:0009277">
    <property type="term" value="C:fungal-type cell wall"/>
    <property type="evidence" value="ECO:0007669"/>
    <property type="project" value="InterPro"/>
</dbReference>
<dbReference type="AlphaFoldDB" id="A0A8H5HAL6"/>
<organism evidence="7 8">
    <name type="scientific">Tricholomella constricta</name>
    <dbReference type="NCBI Taxonomy" id="117010"/>
    <lineage>
        <taxon>Eukaryota</taxon>
        <taxon>Fungi</taxon>
        <taxon>Dikarya</taxon>
        <taxon>Basidiomycota</taxon>
        <taxon>Agaricomycotina</taxon>
        <taxon>Agaricomycetes</taxon>
        <taxon>Agaricomycetidae</taxon>
        <taxon>Agaricales</taxon>
        <taxon>Tricholomatineae</taxon>
        <taxon>Lyophyllaceae</taxon>
        <taxon>Tricholomella</taxon>
    </lineage>
</organism>
<feature type="signal peptide" evidence="6">
    <location>
        <begin position="1"/>
        <end position="20"/>
    </location>
</feature>
<keyword evidence="6" id="KW-0732">Signal</keyword>
<dbReference type="OrthoDB" id="4225815at2759"/>
<gene>
    <name evidence="7" type="ORF">D9615_005675</name>
</gene>
<evidence type="ECO:0000313" key="8">
    <source>
        <dbReference type="Proteomes" id="UP000565441"/>
    </source>
</evidence>
<protein>
    <recommendedName>
        <fullName evidence="6">Hydrophobin</fullName>
    </recommendedName>
</protein>
<keyword evidence="3 6" id="KW-0134">Cell wall</keyword>
<evidence type="ECO:0000256" key="4">
    <source>
        <dbReference type="ARBA" id="ARBA00022525"/>
    </source>
</evidence>
<keyword evidence="8" id="KW-1185">Reference proteome</keyword>
<dbReference type="EMBL" id="JAACJP010000015">
    <property type="protein sequence ID" value="KAF5379706.1"/>
    <property type="molecule type" value="Genomic_DNA"/>
</dbReference>
<sequence length="112" mass="11198">MFSKFAVFFVAASSATFVFASPTPSIYGSCNTGSIQCCQQSFASDSASASALLGLVGIPIDGLAGQVGTSCTPITPIGLGSGANCRQAPMCCSSNNYNGLVVIGCTPINVSL</sequence>
<reference evidence="7 8" key="1">
    <citation type="journal article" date="2020" name="ISME J.">
        <title>Uncovering the hidden diversity of litter-decomposition mechanisms in mushroom-forming fungi.</title>
        <authorList>
            <person name="Floudas D."/>
            <person name="Bentzer J."/>
            <person name="Ahren D."/>
            <person name="Johansson T."/>
            <person name="Persson P."/>
            <person name="Tunlid A."/>
        </authorList>
    </citation>
    <scope>NUCLEOTIDE SEQUENCE [LARGE SCALE GENOMIC DNA]</scope>
    <source>
        <strain evidence="7 8">CBS 661.87</strain>
    </source>
</reference>
<comment type="subcellular location">
    <subcellularLocation>
        <location evidence="1 6">Secreted</location>
        <location evidence="1 6">Cell wall</location>
    </subcellularLocation>
</comment>
<dbReference type="SMART" id="SM00075">
    <property type="entry name" value="HYDRO"/>
    <property type="match status" value="1"/>
</dbReference>
<dbReference type="Proteomes" id="UP000565441">
    <property type="component" value="Unassembled WGS sequence"/>
</dbReference>
<dbReference type="CDD" id="cd23507">
    <property type="entry name" value="hydrophobin_I"/>
    <property type="match status" value="1"/>
</dbReference>
<comment type="similarity">
    <text evidence="2 6">Belongs to the fungal hydrophobin family.</text>
</comment>
<feature type="chain" id="PRO_5034852311" description="Hydrophobin" evidence="6">
    <location>
        <begin position="21"/>
        <end position="112"/>
    </location>
</feature>
<keyword evidence="4 6" id="KW-0964">Secreted</keyword>
<evidence type="ECO:0000256" key="5">
    <source>
        <dbReference type="ARBA" id="ARBA00023157"/>
    </source>
</evidence>
<comment type="caution">
    <text evidence="7">The sequence shown here is derived from an EMBL/GenBank/DDBJ whole genome shotgun (WGS) entry which is preliminary data.</text>
</comment>
<evidence type="ECO:0000256" key="6">
    <source>
        <dbReference type="RuleBase" id="RU365009"/>
    </source>
</evidence>
<evidence type="ECO:0000313" key="7">
    <source>
        <dbReference type="EMBL" id="KAF5379706.1"/>
    </source>
</evidence>
<keyword evidence="5 6" id="KW-1015">Disulfide bond</keyword>
<proteinExistence type="inferred from homology"/>